<evidence type="ECO:0000313" key="1">
    <source>
        <dbReference type="EMBL" id="KAG1808633.1"/>
    </source>
</evidence>
<protein>
    <submittedName>
        <fullName evidence="1">Uncharacterized protein</fullName>
    </submittedName>
</protein>
<evidence type="ECO:0000313" key="2">
    <source>
        <dbReference type="Proteomes" id="UP000807769"/>
    </source>
</evidence>
<name>A0A9P7J8N7_9AGAM</name>
<keyword evidence="2" id="KW-1185">Reference proteome</keyword>
<organism evidence="1 2">
    <name type="scientific">Suillus subaureus</name>
    <dbReference type="NCBI Taxonomy" id="48587"/>
    <lineage>
        <taxon>Eukaryota</taxon>
        <taxon>Fungi</taxon>
        <taxon>Dikarya</taxon>
        <taxon>Basidiomycota</taxon>
        <taxon>Agaricomycotina</taxon>
        <taxon>Agaricomycetes</taxon>
        <taxon>Agaricomycetidae</taxon>
        <taxon>Boletales</taxon>
        <taxon>Suillineae</taxon>
        <taxon>Suillaceae</taxon>
        <taxon>Suillus</taxon>
    </lineage>
</organism>
<dbReference type="Proteomes" id="UP000807769">
    <property type="component" value="Unassembled WGS sequence"/>
</dbReference>
<dbReference type="AlphaFoldDB" id="A0A9P7J8N7"/>
<dbReference type="GeneID" id="64630710"/>
<accession>A0A9P7J8N7</accession>
<dbReference type="RefSeq" id="XP_041188726.1">
    <property type="nucleotide sequence ID" value="XM_041336693.1"/>
</dbReference>
<proteinExistence type="predicted"/>
<reference evidence="1" key="1">
    <citation type="journal article" date="2020" name="New Phytol.">
        <title>Comparative genomics reveals dynamic genome evolution in host specialist ectomycorrhizal fungi.</title>
        <authorList>
            <person name="Lofgren L.A."/>
            <person name="Nguyen N.H."/>
            <person name="Vilgalys R."/>
            <person name="Ruytinx J."/>
            <person name="Liao H.L."/>
            <person name="Branco S."/>
            <person name="Kuo A."/>
            <person name="LaButti K."/>
            <person name="Lipzen A."/>
            <person name="Andreopoulos W."/>
            <person name="Pangilinan J."/>
            <person name="Riley R."/>
            <person name="Hundley H."/>
            <person name="Na H."/>
            <person name="Barry K."/>
            <person name="Grigoriev I.V."/>
            <person name="Stajich J.E."/>
            <person name="Kennedy P.G."/>
        </authorList>
    </citation>
    <scope>NUCLEOTIDE SEQUENCE</scope>
    <source>
        <strain evidence="1">MN1</strain>
    </source>
</reference>
<dbReference type="EMBL" id="JABBWG010000037">
    <property type="protein sequence ID" value="KAG1808633.1"/>
    <property type="molecule type" value="Genomic_DNA"/>
</dbReference>
<dbReference type="OrthoDB" id="2669765at2759"/>
<comment type="caution">
    <text evidence="1">The sequence shown here is derived from an EMBL/GenBank/DDBJ whole genome shotgun (WGS) entry which is preliminary data.</text>
</comment>
<gene>
    <name evidence="1" type="ORF">BJ212DRAFT_1382187</name>
</gene>
<sequence length="114" mass="12755">MKGLRIFVNDEPQSAHTLELLRASYACFMYKMGSKTGKPVCRKCARMHTRPEHGLDVALAHELQKLFAWIPPLTADSGDIPDILDSGIIDLSELERVDKCIMPAGFVEEIEVLN</sequence>